<dbReference type="AlphaFoldDB" id="A0A0G0PPG5"/>
<dbReference type="STRING" id="1618572.UT17_C0015G0005"/>
<protein>
    <submittedName>
        <fullName evidence="1">Uncharacterized protein</fullName>
    </submittedName>
</protein>
<gene>
    <name evidence="1" type="ORF">UT17_C0015G0005</name>
</gene>
<evidence type="ECO:0000313" key="1">
    <source>
        <dbReference type="EMBL" id="KKQ91206.1"/>
    </source>
</evidence>
<proteinExistence type="predicted"/>
<accession>A0A0G0PPG5</accession>
<evidence type="ECO:0000313" key="2">
    <source>
        <dbReference type="Proteomes" id="UP000034774"/>
    </source>
</evidence>
<organism evidence="1 2">
    <name type="scientific">Candidatus Woesebacteria bacterium GW2011_GWB1_39_10</name>
    <dbReference type="NCBI Taxonomy" id="1618572"/>
    <lineage>
        <taxon>Bacteria</taxon>
        <taxon>Candidatus Woeseibacteriota</taxon>
    </lineage>
</organism>
<name>A0A0G0PPG5_9BACT</name>
<dbReference type="EMBL" id="LBVU01000015">
    <property type="protein sequence ID" value="KKQ91206.1"/>
    <property type="molecule type" value="Genomic_DNA"/>
</dbReference>
<reference evidence="1 2" key="1">
    <citation type="journal article" date="2015" name="Nature">
        <title>rRNA introns, odd ribosomes, and small enigmatic genomes across a large radiation of phyla.</title>
        <authorList>
            <person name="Brown C.T."/>
            <person name="Hug L.A."/>
            <person name="Thomas B.C."/>
            <person name="Sharon I."/>
            <person name="Castelle C.J."/>
            <person name="Singh A."/>
            <person name="Wilkins M.J."/>
            <person name="Williams K.H."/>
            <person name="Banfield J.F."/>
        </authorList>
    </citation>
    <scope>NUCLEOTIDE SEQUENCE [LARGE SCALE GENOMIC DNA]</scope>
</reference>
<dbReference type="Proteomes" id="UP000034774">
    <property type="component" value="Unassembled WGS sequence"/>
</dbReference>
<sequence length="337" mass="38185">MPNLTIVGPLHDGDGMIKRRLETGGLAMLARIAEQTPILISATRTESSKAIEDVLKGTRVRFVYEPVSKDQEPDTNVRIKENYLQCLSHESVGSGARLFIGIDRLVFAAHKYPRELNKMIRHIKARVNKPDFRNEVFLTVNRESIKLDDLIYESENPWITLDVSDGFSFPFHRPFPWRDWGGDAVTYPYSQVVPEAILTKAYSMSLGQNELLDMGSGAWVLSETAALDIVRSQGKTNMRFPEGEWPFIVKSHGGMVGSAGRFGKILEWEHDPDGTFRWNEGVLRVDPTLEWLRLFDEEKYKGLVNQATQEFLVKATLYLKNSNREGVQSGPGLESLR</sequence>
<comment type="caution">
    <text evidence="1">The sequence shown here is derived from an EMBL/GenBank/DDBJ whole genome shotgun (WGS) entry which is preliminary data.</text>
</comment>